<dbReference type="AlphaFoldDB" id="A0A9W3PB45"/>
<dbReference type="Proteomes" id="UP000032866">
    <property type="component" value="Chromosome 2"/>
</dbReference>
<dbReference type="KEGG" id="bct:GEM_3816"/>
<gene>
    <name evidence="1" type="ORF">GEM_3816</name>
</gene>
<evidence type="ECO:0000313" key="1">
    <source>
        <dbReference type="EMBL" id="AFQ50206.1"/>
    </source>
</evidence>
<accession>A0A9W3PB45</accession>
<reference evidence="1 2" key="1">
    <citation type="journal article" date="2012" name="J. Bacteriol.">
        <title>Complete Genome Sequence of Burkholderia sp. Strain GG4, a Betaproteobacterium That Reduces 3-Oxo-N-Acylhomoserine Lactones and Produces Different N-Acylhomoserine Lactones.</title>
        <authorList>
            <person name="Hong K.W."/>
            <person name="Koh C.L."/>
            <person name="Sam C.K."/>
            <person name="Yin W.F."/>
            <person name="Chan K.G."/>
        </authorList>
    </citation>
    <scope>NUCLEOTIDE SEQUENCE [LARGE SCALE GENOMIC DNA]</scope>
    <source>
        <strain evidence="1 2">GG4</strain>
    </source>
</reference>
<evidence type="ECO:0008006" key="3">
    <source>
        <dbReference type="Google" id="ProtNLM"/>
    </source>
</evidence>
<name>A0A9W3PB45_BURCE</name>
<organism evidence="1 2">
    <name type="scientific">Burkholderia cepacia GG4</name>
    <dbReference type="NCBI Taxonomy" id="1009846"/>
    <lineage>
        <taxon>Bacteria</taxon>
        <taxon>Pseudomonadati</taxon>
        <taxon>Pseudomonadota</taxon>
        <taxon>Betaproteobacteria</taxon>
        <taxon>Burkholderiales</taxon>
        <taxon>Burkholderiaceae</taxon>
        <taxon>Burkholderia</taxon>
        <taxon>Burkholderia cepacia complex</taxon>
    </lineage>
</organism>
<sequence>MKMILPPFDPPKLNDLTEWWTKCTYADVQRLILEVQHLRLTLWELKSHVADASRRIRVLDPDMLAHGSALRRLAYLLDKEIERANPIGRSRDVYAPFSDEWRAREALRRALRAQPEPAEAGTLPRTIPEFQRITWAELRDRWRHLSDKPSIRQNVEQRMVLEIARQRSVILARARKLVDAAIAEAAADGKQLFALDQLKRLLSVEREDGEPFTYMPA</sequence>
<dbReference type="EMBL" id="CP003775">
    <property type="protein sequence ID" value="AFQ50206.1"/>
    <property type="molecule type" value="Genomic_DNA"/>
</dbReference>
<evidence type="ECO:0000313" key="2">
    <source>
        <dbReference type="Proteomes" id="UP000032866"/>
    </source>
</evidence>
<protein>
    <recommendedName>
        <fullName evidence="3">GP32</fullName>
    </recommendedName>
</protein>
<proteinExistence type="predicted"/>